<dbReference type="Pfam" id="PF02667">
    <property type="entry name" value="SCFA_trans"/>
    <property type="match status" value="1"/>
</dbReference>
<feature type="transmembrane region" description="Helical" evidence="1">
    <location>
        <begin position="140"/>
        <end position="166"/>
    </location>
</feature>
<feature type="transmembrane region" description="Helical" evidence="1">
    <location>
        <begin position="186"/>
        <end position="213"/>
    </location>
</feature>
<organism evidence="2 3">
    <name type="scientific">Winogradskyella luteola</name>
    <dbReference type="NCBI Taxonomy" id="2828330"/>
    <lineage>
        <taxon>Bacteria</taxon>
        <taxon>Pseudomonadati</taxon>
        <taxon>Bacteroidota</taxon>
        <taxon>Flavobacteriia</taxon>
        <taxon>Flavobacteriales</taxon>
        <taxon>Flavobacteriaceae</taxon>
        <taxon>Winogradskyella</taxon>
    </lineage>
</organism>
<evidence type="ECO:0000313" key="2">
    <source>
        <dbReference type="EMBL" id="MBV7268636.1"/>
    </source>
</evidence>
<feature type="transmembrane region" description="Helical" evidence="1">
    <location>
        <begin position="20"/>
        <end position="39"/>
    </location>
</feature>
<keyword evidence="1" id="KW-1133">Transmembrane helix</keyword>
<gene>
    <name evidence="2" type="ORF">KCG49_05420</name>
</gene>
<name>A0A9X1F779_9FLAO</name>
<feature type="transmembrane region" description="Helical" evidence="1">
    <location>
        <begin position="445"/>
        <end position="467"/>
    </location>
</feature>
<dbReference type="GO" id="GO:0005886">
    <property type="term" value="C:plasma membrane"/>
    <property type="evidence" value="ECO:0007669"/>
    <property type="project" value="TreeGrafter"/>
</dbReference>
<dbReference type="RefSeq" id="WP_218545179.1">
    <property type="nucleotide sequence ID" value="NZ_JAGSPD010000003.1"/>
</dbReference>
<feature type="transmembrane region" description="Helical" evidence="1">
    <location>
        <begin position="283"/>
        <end position="301"/>
    </location>
</feature>
<feature type="transmembrane region" description="Helical" evidence="1">
    <location>
        <begin position="421"/>
        <end position="438"/>
    </location>
</feature>
<dbReference type="InterPro" id="IPR006160">
    <property type="entry name" value="SCFA_transpt_AtoE"/>
</dbReference>
<dbReference type="PANTHER" id="PTHR41983">
    <property type="entry name" value="SHORT-CHAIN FATTY ACID TRANSPORTER-RELATED"/>
    <property type="match status" value="1"/>
</dbReference>
<feature type="transmembrane region" description="Helical" evidence="1">
    <location>
        <begin position="257"/>
        <end position="277"/>
    </location>
</feature>
<comment type="caution">
    <text evidence="2">The sequence shown here is derived from an EMBL/GenBank/DDBJ whole genome shotgun (WGS) entry which is preliminary data.</text>
</comment>
<dbReference type="EMBL" id="JAGSPD010000003">
    <property type="protein sequence ID" value="MBV7268636.1"/>
    <property type="molecule type" value="Genomic_DNA"/>
</dbReference>
<sequence length="469" mass="51448">MLTKVGQKFTDGFTKYMPSAYVFALILTLITGVFALFTVKADSFFEKGILILDGWYTGFWDLLSFGMQIVLIIITAYCIAQSSPIKRGIDDMAKLIKTPTQVYLIIIALGALLSLISFGMVVITAILGRELALRIKGIHYPFLVACVYFSFNGWVCGLSSSIALLLNTENNFLIEKNILNGTISTSYSLGSFLNLSMIFLFVVVSPILIWALIPKSFAGKELKDLRTDSEDEEGSVKEEALSYKLPFKAISDALNNAAWLQISVAILGLSYIISYFYNKGFELNLNIMIFIFLITGMLLHVTPMRYSIAMKRASSNISGVLFQYPFYAGIMGIMIASGLGEKISNLLASIATPESYAFISYLTGGVINFAIPSAGGEFAVIGPSIINMVQELGANLSPNEIKAMIARASMSVAYGESLSNLLQPFFLLIVFPVMGKGIKIQARDVVGYLFIPFIVLFVIQALMVTYVPL</sequence>
<dbReference type="AlphaFoldDB" id="A0A9X1F779"/>
<evidence type="ECO:0000313" key="3">
    <source>
        <dbReference type="Proteomes" id="UP001138894"/>
    </source>
</evidence>
<dbReference type="PANTHER" id="PTHR41983:SF2">
    <property type="entry name" value="SHORT-CHAIN FATTY ACID TRANSPORTER-RELATED"/>
    <property type="match status" value="1"/>
</dbReference>
<protein>
    <submittedName>
        <fullName evidence="2">Short-chain fatty acid transporter</fullName>
    </submittedName>
</protein>
<accession>A0A9X1F779</accession>
<dbReference type="Proteomes" id="UP001138894">
    <property type="component" value="Unassembled WGS sequence"/>
</dbReference>
<proteinExistence type="predicted"/>
<keyword evidence="1" id="KW-0812">Transmembrane</keyword>
<reference evidence="2" key="1">
    <citation type="submission" date="2021-04" db="EMBL/GenBank/DDBJ databases">
        <authorList>
            <person name="Pira H."/>
            <person name="Risdian C."/>
            <person name="Wink J."/>
        </authorList>
    </citation>
    <scope>NUCLEOTIDE SEQUENCE</scope>
    <source>
        <strain evidence="2">WHY3</strain>
    </source>
</reference>
<feature type="transmembrane region" description="Helical" evidence="1">
    <location>
        <begin position="321"/>
        <end position="339"/>
    </location>
</feature>
<evidence type="ECO:0000256" key="1">
    <source>
        <dbReference type="SAM" id="Phobius"/>
    </source>
</evidence>
<feature type="transmembrane region" description="Helical" evidence="1">
    <location>
        <begin position="59"/>
        <end position="82"/>
    </location>
</feature>
<feature type="transmembrane region" description="Helical" evidence="1">
    <location>
        <begin position="102"/>
        <end position="128"/>
    </location>
</feature>
<keyword evidence="1" id="KW-0472">Membrane</keyword>
<keyword evidence="3" id="KW-1185">Reference proteome</keyword>